<dbReference type="EMBL" id="CP018839">
    <property type="protein sequence ID" value="APR03979.1"/>
    <property type="molecule type" value="Genomic_DNA"/>
</dbReference>
<sequence>MEWPHAYPALPPLPAPLAHHGAALPRRLALVPVRTDAQRSAVEAFIRARFAAHYDARVRHFMPCLYGLESDDGRLYGALGTRAADAEALFLERYLERPVEQILRDRCGVAAARSDIVEVGNLAARGVGAARLLILALSGMLAAQGFRWVVFTATPALRNSFQRLGLALRTLGPADPACMGEEAREWGSYYERCPQVMAGEIAQGAAHPLRAGAALAPGCRFLPCGGEGAHVAGR</sequence>
<name>A0A1H5SRA8_9RHOO</name>
<protein>
    <submittedName>
        <fullName evidence="1">Thermostable hemolysin delta-VPH</fullName>
    </submittedName>
</protein>
<dbReference type="OrthoDB" id="7432757at2"/>
<gene>
    <name evidence="1" type="ORF">Tchl_1120</name>
</gene>
<proteinExistence type="predicted"/>
<keyword evidence="2" id="KW-1185">Reference proteome</keyword>
<dbReference type="RefSeq" id="WP_075147525.1">
    <property type="nucleotide sequence ID" value="NZ_CP018839.1"/>
</dbReference>
<dbReference type="InterPro" id="IPR022050">
    <property type="entry name" value="T_hemolysin"/>
</dbReference>
<reference evidence="1 2" key="1">
    <citation type="submission" date="2016-12" db="EMBL/GenBank/DDBJ databases">
        <title>Complete genome sequence of Thauera chlorobenzoica, a Betaproteobacterium degrading haloaromatics anaerobically to CO2 and halides.</title>
        <authorList>
            <person name="Goris T."/>
            <person name="Mergelsberg M."/>
            <person name="Boll M."/>
        </authorList>
    </citation>
    <scope>NUCLEOTIDE SEQUENCE [LARGE SCALE GENOMIC DNA]</scope>
    <source>
        <strain evidence="1 2">3CB1</strain>
    </source>
</reference>
<dbReference type="Proteomes" id="UP000185739">
    <property type="component" value="Chromosome"/>
</dbReference>
<dbReference type="SUPFAM" id="SSF55729">
    <property type="entry name" value="Acyl-CoA N-acyltransferases (Nat)"/>
    <property type="match status" value="1"/>
</dbReference>
<dbReference type="Pfam" id="PF12261">
    <property type="entry name" value="T_hemolysin"/>
    <property type="match status" value="1"/>
</dbReference>
<dbReference type="KEGG" id="tcl:Tchl_1120"/>
<dbReference type="InterPro" id="IPR016181">
    <property type="entry name" value="Acyl_CoA_acyltransferase"/>
</dbReference>
<evidence type="ECO:0000313" key="2">
    <source>
        <dbReference type="Proteomes" id="UP000185739"/>
    </source>
</evidence>
<organism evidence="1 2">
    <name type="scientific">Thauera chlorobenzoica</name>
    <dbReference type="NCBI Taxonomy" id="96773"/>
    <lineage>
        <taxon>Bacteria</taxon>
        <taxon>Pseudomonadati</taxon>
        <taxon>Pseudomonadota</taxon>
        <taxon>Betaproteobacteria</taxon>
        <taxon>Rhodocyclales</taxon>
        <taxon>Zoogloeaceae</taxon>
        <taxon>Thauera</taxon>
    </lineage>
</organism>
<evidence type="ECO:0000313" key="1">
    <source>
        <dbReference type="EMBL" id="APR03979.1"/>
    </source>
</evidence>
<accession>A0A1H5SRA8</accession>
<dbReference type="STRING" id="96773.Tchl_1120"/>
<dbReference type="AlphaFoldDB" id="A0A1H5SRA8"/>